<evidence type="ECO:0000256" key="4">
    <source>
        <dbReference type="ARBA" id="ARBA00022640"/>
    </source>
</evidence>
<keyword evidence="3" id="KW-0602">Photosynthesis</keyword>
<reference evidence="8" key="1">
    <citation type="submission" date="2021-02" db="EMBL/GenBank/DDBJ databases">
        <authorList>
            <person name="Dougan E. K."/>
            <person name="Rhodes N."/>
            <person name="Thang M."/>
            <person name="Chan C."/>
        </authorList>
    </citation>
    <scope>NUCLEOTIDE SEQUENCE</scope>
</reference>
<dbReference type="AlphaFoldDB" id="A0A813HKN5"/>
<feature type="binding site" evidence="5">
    <location>
        <position position="89"/>
    </location>
    <ligand>
        <name>chlorophyll a</name>
        <dbReference type="ChEBI" id="CHEBI:58416"/>
        <label>1</label>
    </ligand>
</feature>
<name>A0A813HKN5_POLGL</name>
<keyword evidence="5" id="KW-0157">Chromophore</keyword>
<keyword evidence="2" id="KW-0150">Chloroplast</keyword>
<evidence type="ECO:0000313" key="8">
    <source>
        <dbReference type="EMBL" id="CAE8638804.1"/>
    </source>
</evidence>
<protein>
    <recommendedName>
        <fullName evidence="10">Chlorophyll a-b binding protein, chloroplastic</fullName>
    </recommendedName>
</protein>
<feature type="binding site" evidence="5">
    <location>
        <position position="192"/>
    </location>
    <ligand>
        <name>chlorophyll a</name>
        <dbReference type="ChEBI" id="CHEBI:58416"/>
        <label>1</label>
    </ligand>
</feature>
<gene>
    <name evidence="8" type="ORF">PGLA1383_LOCUS53919</name>
</gene>
<keyword evidence="7" id="KW-0472">Membrane</keyword>
<dbReference type="SUPFAM" id="SSF103511">
    <property type="entry name" value="Chlorophyll a-b binding protein"/>
    <property type="match status" value="1"/>
</dbReference>
<feature type="binding site" description="axial binding residue" evidence="5">
    <location>
        <position position="94"/>
    </location>
    <ligand>
        <name>chlorophyll b</name>
        <dbReference type="ChEBI" id="CHEBI:61721"/>
        <label>1</label>
    </ligand>
    <ligandPart>
        <name>Mg</name>
        <dbReference type="ChEBI" id="CHEBI:25107"/>
    </ligandPart>
</feature>
<dbReference type="GO" id="GO:0016168">
    <property type="term" value="F:chlorophyll binding"/>
    <property type="evidence" value="ECO:0007669"/>
    <property type="project" value="UniProtKB-KW"/>
</dbReference>
<feature type="binding site" evidence="5">
    <location>
        <position position="190"/>
    </location>
    <ligand>
        <name>chlorophyll a</name>
        <dbReference type="ChEBI" id="CHEBI:58416"/>
        <label>1</label>
    </ligand>
</feature>
<dbReference type="GO" id="GO:0009507">
    <property type="term" value="C:chloroplast"/>
    <property type="evidence" value="ECO:0007669"/>
    <property type="project" value="UniProtKB-SubCell"/>
</dbReference>
<evidence type="ECO:0000256" key="1">
    <source>
        <dbReference type="ARBA" id="ARBA00004229"/>
    </source>
</evidence>
<accession>A0A813HKN5</accession>
<keyword evidence="9" id="KW-1185">Reference proteome</keyword>
<evidence type="ECO:0000256" key="2">
    <source>
        <dbReference type="ARBA" id="ARBA00022528"/>
    </source>
</evidence>
<evidence type="ECO:0000256" key="7">
    <source>
        <dbReference type="SAM" id="Phobius"/>
    </source>
</evidence>
<dbReference type="InterPro" id="IPR001344">
    <property type="entry name" value="Chloro_AB-bd_pln"/>
</dbReference>
<evidence type="ECO:0000313" key="9">
    <source>
        <dbReference type="Proteomes" id="UP000654075"/>
    </source>
</evidence>
<dbReference type="Pfam" id="PF00504">
    <property type="entry name" value="Chloroa_b-bind"/>
    <property type="match status" value="1"/>
</dbReference>
<organism evidence="8 9">
    <name type="scientific">Polarella glacialis</name>
    <name type="common">Dinoflagellate</name>
    <dbReference type="NCBI Taxonomy" id="89957"/>
    <lineage>
        <taxon>Eukaryota</taxon>
        <taxon>Sar</taxon>
        <taxon>Alveolata</taxon>
        <taxon>Dinophyceae</taxon>
        <taxon>Suessiales</taxon>
        <taxon>Suessiaceae</taxon>
        <taxon>Polarella</taxon>
    </lineage>
</organism>
<evidence type="ECO:0008006" key="10">
    <source>
        <dbReference type="Google" id="ProtNLM"/>
    </source>
</evidence>
<evidence type="ECO:0000256" key="5">
    <source>
        <dbReference type="PIRSR" id="PIRSR601344-1"/>
    </source>
</evidence>
<dbReference type="Gene3D" id="1.10.3460.10">
    <property type="entry name" value="Chlorophyll a/b binding protein domain"/>
    <property type="match status" value="1"/>
</dbReference>
<comment type="caution">
    <text evidence="8">The sequence shown here is derived from an EMBL/GenBank/DDBJ whole genome shotgun (WGS) entry which is preliminary data.</text>
</comment>
<feature type="transmembrane region" description="Helical" evidence="7">
    <location>
        <begin position="92"/>
        <end position="109"/>
    </location>
</feature>
<proteinExistence type="predicted"/>
<dbReference type="Proteomes" id="UP000654075">
    <property type="component" value="Unassembled WGS sequence"/>
</dbReference>
<evidence type="ECO:0000256" key="6">
    <source>
        <dbReference type="SAM" id="MobiDB-lite"/>
    </source>
</evidence>
<dbReference type="GO" id="GO:0009765">
    <property type="term" value="P:photosynthesis, light harvesting"/>
    <property type="evidence" value="ECO:0007669"/>
    <property type="project" value="InterPro"/>
</dbReference>
<sequence length="218" mass="24084">VKSTARARARRCQRLAAPIPADASKTRKPPVKDGEAQGKASGGAPPKRPKPVFHPRDQVGVIPQLGFFDPLNQAPDGKLQKWRSMREGEIKHGRVAMLATVGLIVQHFIHRPDVQEIPLYYGRSSPFGIGALGIFYGPEGFLQLIGLAFFFVVMEFFVWTPDDFKEPGDYGNPLSIPLYTPEMRYNEITNGRAAMISAVVIIFTEFGTGKDAVQQLGF</sequence>
<keyword evidence="5" id="KW-0148">Chlorophyll</keyword>
<comment type="subcellular location">
    <subcellularLocation>
        <location evidence="1">Plastid</location>
        <location evidence="1">Chloroplast</location>
    </subcellularLocation>
</comment>
<dbReference type="InterPro" id="IPR022796">
    <property type="entry name" value="Chloroa_b-bind"/>
</dbReference>
<feature type="binding site" evidence="5">
    <location>
        <position position="187"/>
    </location>
    <ligand>
        <name>chlorophyll a</name>
        <dbReference type="ChEBI" id="CHEBI:58416"/>
        <label>1</label>
    </ligand>
</feature>
<feature type="region of interest" description="Disordered" evidence="6">
    <location>
        <begin position="1"/>
        <end position="54"/>
    </location>
</feature>
<dbReference type="GO" id="GO:0016020">
    <property type="term" value="C:membrane"/>
    <property type="evidence" value="ECO:0007669"/>
    <property type="project" value="InterPro"/>
</dbReference>
<evidence type="ECO:0000256" key="3">
    <source>
        <dbReference type="ARBA" id="ARBA00022531"/>
    </source>
</evidence>
<keyword evidence="4" id="KW-0934">Plastid</keyword>
<dbReference type="EMBL" id="CAJNNV010032070">
    <property type="protein sequence ID" value="CAE8638804.1"/>
    <property type="molecule type" value="Genomic_DNA"/>
</dbReference>
<feature type="binding site" evidence="5">
    <location>
        <position position="92"/>
    </location>
    <ligand>
        <name>chlorophyll a</name>
        <dbReference type="ChEBI" id="CHEBI:58416"/>
        <label>1</label>
    </ligand>
</feature>
<dbReference type="PANTHER" id="PTHR21649">
    <property type="entry name" value="CHLOROPHYLL A/B BINDING PROTEIN"/>
    <property type="match status" value="1"/>
</dbReference>
<feature type="non-terminal residue" evidence="8">
    <location>
        <position position="1"/>
    </location>
</feature>
<keyword evidence="7" id="KW-1133">Transmembrane helix</keyword>
<keyword evidence="7" id="KW-0812">Transmembrane</keyword>
<feature type="compositionally biased region" description="Basic residues" evidence="6">
    <location>
        <begin position="1"/>
        <end position="13"/>
    </location>
</feature>
<dbReference type="OrthoDB" id="423598at2759"/>